<evidence type="ECO:0000256" key="3">
    <source>
        <dbReference type="ARBA" id="ARBA00022884"/>
    </source>
</evidence>
<keyword evidence="5 6" id="KW-0804">Transcription</keyword>
<dbReference type="RefSeq" id="WP_066412947.1">
    <property type="nucleotide sequence ID" value="NZ_CP018866.1"/>
</dbReference>
<dbReference type="Pfam" id="PF01029">
    <property type="entry name" value="NusB"/>
    <property type="match status" value="1"/>
</dbReference>
<dbReference type="GO" id="GO:0031564">
    <property type="term" value="P:transcription antitermination"/>
    <property type="evidence" value="ECO:0007669"/>
    <property type="project" value="UniProtKB-KW"/>
</dbReference>
<dbReference type="STRING" id="1314751.GCA_001591425_01006"/>
<evidence type="ECO:0000256" key="2">
    <source>
        <dbReference type="ARBA" id="ARBA00022814"/>
    </source>
</evidence>
<dbReference type="GO" id="GO:0003723">
    <property type="term" value="F:RNA binding"/>
    <property type="evidence" value="ECO:0007669"/>
    <property type="project" value="UniProtKB-UniRule"/>
</dbReference>
<dbReference type="KEGG" id="bcoh:BC6307_14665"/>
<evidence type="ECO:0000256" key="1">
    <source>
        <dbReference type="ARBA" id="ARBA00005952"/>
    </source>
</evidence>
<proteinExistence type="inferred from homology"/>
<organism evidence="8 9">
    <name type="scientific">Sutcliffiella cohnii</name>
    <dbReference type="NCBI Taxonomy" id="33932"/>
    <lineage>
        <taxon>Bacteria</taxon>
        <taxon>Bacillati</taxon>
        <taxon>Bacillota</taxon>
        <taxon>Bacilli</taxon>
        <taxon>Bacillales</taxon>
        <taxon>Bacillaceae</taxon>
        <taxon>Sutcliffiella</taxon>
    </lineage>
</organism>
<gene>
    <name evidence="6" type="primary">nusB</name>
    <name evidence="8" type="ORF">BC6307_14665</name>
</gene>
<comment type="similarity">
    <text evidence="1 6">Belongs to the NusB family.</text>
</comment>
<dbReference type="HAMAP" id="MF_00073">
    <property type="entry name" value="NusB"/>
    <property type="match status" value="1"/>
</dbReference>
<dbReference type="EMBL" id="CP018866">
    <property type="protein sequence ID" value="AST92448.1"/>
    <property type="molecule type" value="Genomic_DNA"/>
</dbReference>
<evidence type="ECO:0000256" key="6">
    <source>
        <dbReference type="HAMAP-Rule" id="MF_00073"/>
    </source>
</evidence>
<evidence type="ECO:0000256" key="4">
    <source>
        <dbReference type="ARBA" id="ARBA00023015"/>
    </source>
</evidence>
<name>A0A223KSX0_9BACI</name>
<dbReference type="InterPro" id="IPR035926">
    <property type="entry name" value="NusB-like_sf"/>
</dbReference>
<sequence length="130" mass="14897">MKRSLAREKALQAIFQFGKSEITPDEAIQYVLEDNEQSDPFLHSLVTGTYNNLQEIDEIIVNHLENWSFDRLGNVDRTILRIAVYEMKYLDDVPVKVSMDEAIELAKKFGDEKSSKFVNAVLSKVQQTVS</sequence>
<dbReference type="PANTHER" id="PTHR11078:SF3">
    <property type="entry name" value="ANTITERMINATION NUSB DOMAIN-CONTAINING PROTEIN"/>
    <property type="match status" value="1"/>
</dbReference>
<dbReference type="SUPFAM" id="SSF48013">
    <property type="entry name" value="NusB-like"/>
    <property type="match status" value="1"/>
</dbReference>
<dbReference type="Gene3D" id="1.10.940.10">
    <property type="entry name" value="NusB-like"/>
    <property type="match status" value="1"/>
</dbReference>
<dbReference type="GO" id="GO:0006353">
    <property type="term" value="P:DNA-templated transcription termination"/>
    <property type="evidence" value="ECO:0007669"/>
    <property type="project" value="UniProtKB-UniRule"/>
</dbReference>
<accession>A0A223KSX0</accession>
<keyword evidence="4 6" id="KW-0805">Transcription regulation</keyword>
<keyword evidence="3 6" id="KW-0694">RNA-binding</keyword>
<dbReference type="InterPro" id="IPR006027">
    <property type="entry name" value="NusB_RsmB_TIM44"/>
</dbReference>
<feature type="domain" description="NusB/RsmB/TIM44" evidence="7">
    <location>
        <begin position="6"/>
        <end position="126"/>
    </location>
</feature>
<dbReference type="NCBIfam" id="TIGR01951">
    <property type="entry name" value="nusB"/>
    <property type="match status" value="1"/>
</dbReference>
<keyword evidence="2 6" id="KW-0889">Transcription antitermination</keyword>
<dbReference type="InterPro" id="IPR011605">
    <property type="entry name" value="NusB_fam"/>
</dbReference>
<protein>
    <recommendedName>
        <fullName evidence="6">Transcription antitermination protein NusB</fullName>
    </recommendedName>
    <alternativeName>
        <fullName evidence="6">Antitermination factor NusB</fullName>
    </alternativeName>
</protein>
<keyword evidence="9" id="KW-1185">Reference proteome</keyword>
<dbReference type="PANTHER" id="PTHR11078">
    <property type="entry name" value="N UTILIZATION SUBSTANCE PROTEIN B-RELATED"/>
    <property type="match status" value="1"/>
</dbReference>
<evidence type="ECO:0000313" key="8">
    <source>
        <dbReference type="EMBL" id="AST92448.1"/>
    </source>
</evidence>
<comment type="function">
    <text evidence="6">Involved in transcription antitermination. Required for transcription of ribosomal RNA (rRNA) genes. Binds specifically to the boxA antiterminator sequence of the ribosomal RNA (rrn) operons.</text>
</comment>
<dbReference type="AlphaFoldDB" id="A0A223KSX0"/>
<dbReference type="Proteomes" id="UP000215224">
    <property type="component" value="Chromosome"/>
</dbReference>
<evidence type="ECO:0000313" key="9">
    <source>
        <dbReference type="Proteomes" id="UP000215224"/>
    </source>
</evidence>
<dbReference type="GO" id="GO:0005829">
    <property type="term" value="C:cytosol"/>
    <property type="evidence" value="ECO:0007669"/>
    <property type="project" value="TreeGrafter"/>
</dbReference>
<reference evidence="8 9" key="1">
    <citation type="submission" date="2016-12" db="EMBL/GenBank/DDBJ databases">
        <title>The whole genome sequencing and assembly of Bacillus cohnii DSM 6307T strain.</title>
        <authorList>
            <person name="Lee Y.-J."/>
            <person name="Yi H."/>
            <person name="Bahn Y.-S."/>
            <person name="Kim J.F."/>
            <person name="Lee D.-W."/>
        </authorList>
    </citation>
    <scope>NUCLEOTIDE SEQUENCE [LARGE SCALE GENOMIC DNA]</scope>
    <source>
        <strain evidence="8 9">DSM 6307</strain>
    </source>
</reference>
<evidence type="ECO:0000256" key="5">
    <source>
        <dbReference type="ARBA" id="ARBA00023163"/>
    </source>
</evidence>
<dbReference type="CDD" id="cd00619">
    <property type="entry name" value="Terminator_NusB"/>
    <property type="match status" value="1"/>
</dbReference>
<evidence type="ECO:0000259" key="7">
    <source>
        <dbReference type="Pfam" id="PF01029"/>
    </source>
</evidence>